<gene>
    <name evidence="1" type="ORF">LOK49_LG14G02018</name>
</gene>
<accession>A0ACC0FCS4</accession>
<dbReference type="Proteomes" id="UP001060215">
    <property type="component" value="Chromosome 15"/>
</dbReference>
<reference evidence="1 2" key="1">
    <citation type="journal article" date="2022" name="Plant J.">
        <title>Chromosome-level genome of Camellia lanceoleosa provides a valuable resource for understanding genome evolution and self-incompatibility.</title>
        <authorList>
            <person name="Gong W."/>
            <person name="Xiao S."/>
            <person name="Wang L."/>
            <person name="Liao Z."/>
            <person name="Chang Y."/>
            <person name="Mo W."/>
            <person name="Hu G."/>
            <person name="Li W."/>
            <person name="Zhao G."/>
            <person name="Zhu H."/>
            <person name="Hu X."/>
            <person name="Ji K."/>
            <person name="Xiang X."/>
            <person name="Song Q."/>
            <person name="Yuan D."/>
            <person name="Jin S."/>
            <person name="Zhang L."/>
        </authorList>
    </citation>
    <scope>NUCLEOTIDE SEQUENCE [LARGE SCALE GENOMIC DNA]</scope>
    <source>
        <strain evidence="1">SQ_2022a</strain>
    </source>
</reference>
<protein>
    <submittedName>
        <fullName evidence="1">Uncharacterized protein</fullName>
    </submittedName>
</protein>
<proteinExistence type="predicted"/>
<organism evidence="1 2">
    <name type="scientific">Camellia lanceoleosa</name>
    <dbReference type="NCBI Taxonomy" id="1840588"/>
    <lineage>
        <taxon>Eukaryota</taxon>
        <taxon>Viridiplantae</taxon>
        <taxon>Streptophyta</taxon>
        <taxon>Embryophyta</taxon>
        <taxon>Tracheophyta</taxon>
        <taxon>Spermatophyta</taxon>
        <taxon>Magnoliopsida</taxon>
        <taxon>eudicotyledons</taxon>
        <taxon>Gunneridae</taxon>
        <taxon>Pentapetalae</taxon>
        <taxon>asterids</taxon>
        <taxon>Ericales</taxon>
        <taxon>Theaceae</taxon>
        <taxon>Camellia</taxon>
    </lineage>
</organism>
<sequence>MYGPTGKLGRGGGGGGGGRGGAGGGGGAGKRNNNLHSTFHHPAPIHRPSSSSSTPGNRLSVGGGGTGPRNRNTAAGSTASAPSAAAEETFSLVTGNPLDFAMIIRLAPDLVEEIKRVEAQGGTARIKFDSNMNNTSGNVIDVGGKDFRFVWSREMGDLCDIYEERQSGEDGNGLLVESGCAWRKLNVQRVLDESTKNHVKMRSEEAEKKLRSRKAIILDHGNPSMKSQMKALAAAEVNPWRKPFKQKKEPEFKKRKIETPPVAVGGPPKSTYKPGLPSTTPAKSRPSGSPLPSPPEHSGAPASPFGIGNLIKSHTSVEEIMPSQVMSKENATCSEKEMPNRATSGAVWEKPGRKGNLGAKPMDLQSMVISLLTEKPEGMSLKALEKAIGDMIPNSAKKIEHIIKKIATFQAPGRYILKPGVELENFKKPLSESGSSPEDNLHQIPALEDKRDDVPAPIPIFPEKGATEEFEKQAQLNSNIGEEFNSLEKNDIQHHSPDLFGDKKVSDNSEGPAGSSSDSGSDSDSESDSSDSGSDSGSHSRSRSKSKSPIGSGSGSSSDSESDASSNSKQGSDEDVDIMTSDDDKESKPQLQTSEPGFSTSPMAWRDFVVGPVQNGIDEKHDGNGSDVVEIEKDLPDDDQETDFAIVANSISNKDSEKPVEDIRLSSPGHQEHQESQLYTGNLFSEKENIAKDGFKRGQTDSSERIFKGKSKRGSDSKHPREKSEHAKRLKDGSSLQPKASRGRDSVLESPKKSSPDRVIEDPQKGHSTQMMNSASRDGNADSALQKGYNQGIPSKSIPDSLNSGQKPVDLNARVKAPDTAERPGIHAENLGRGSKYSERNRQSHEGLPVQKDTVSRQIQDEDCYTKETKMPRNSKEAAFGDKHSTHFDSYYYGKHGELGGKFKEAGEVSNSHMERSPAINGRGKLLQRELSDLELGELREPLSEETPGVKKEFERKSSFKQSENKQSSSDYWNSDLSKGKPTGKTIVDIGKPSPPHLRGGIPSNPEALSKRRTPEHHAEDLTRPHQRAVPSQPQGPLHLSRVVDRPEVGTQKLADVSGKLRHNEARASQGIGLEDFGDTNKKASISAPQQHDTHRGPISHPMKESKIQKSNTLADSGDIRKDTSLTESNEGGLKRRESSSDENSCSYSKYEKEEPDLKGPIKDFSQYKEYVQEYCEKYDSYCSLNKTLESYRNEFDKLGKDLEIAKGKDNMEKYFTILGQLKESYRQCGTRHKRLKKIFIVLHEELKNLKQMIKDYAVSYIRD</sequence>
<name>A0ACC0FCS4_9ERIC</name>
<evidence type="ECO:0000313" key="1">
    <source>
        <dbReference type="EMBL" id="KAI7986435.1"/>
    </source>
</evidence>
<evidence type="ECO:0000313" key="2">
    <source>
        <dbReference type="Proteomes" id="UP001060215"/>
    </source>
</evidence>
<dbReference type="EMBL" id="CM045772">
    <property type="protein sequence ID" value="KAI7986435.1"/>
    <property type="molecule type" value="Genomic_DNA"/>
</dbReference>
<comment type="caution">
    <text evidence="1">The sequence shown here is derived from an EMBL/GenBank/DDBJ whole genome shotgun (WGS) entry which is preliminary data.</text>
</comment>
<keyword evidence="2" id="KW-1185">Reference proteome</keyword>